<organism evidence="7 8">
    <name type="scientific">Cyclostephanos tholiformis</name>
    <dbReference type="NCBI Taxonomy" id="382380"/>
    <lineage>
        <taxon>Eukaryota</taxon>
        <taxon>Sar</taxon>
        <taxon>Stramenopiles</taxon>
        <taxon>Ochrophyta</taxon>
        <taxon>Bacillariophyta</taxon>
        <taxon>Coscinodiscophyceae</taxon>
        <taxon>Thalassiosirophycidae</taxon>
        <taxon>Stephanodiscales</taxon>
        <taxon>Stephanodiscaceae</taxon>
        <taxon>Cyclostephanos</taxon>
    </lineage>
</organism>
<keyword evidence="3" id="KW-0539">Nucleus</keyword>
<comment type="caution">
    <text evidence="7">The sequence shown here is derived from an EMBL/GenBank/DDBJ whole genome shotgun (WGS) entry which is preliminary data.</text>
</comment>
<dbReference type="PANTHER" id="PTHR10015:SF206">
    <property type="entry name" value="HSF-TYPE DNA-BINDING DOMAIN-CONTAINING PROTEIN"/>
    <property type="match status" value="1"/>
</dbReference>
<dbReference type="GO" id="GO:0005634">
    <property type="term" value="C:nucleus"/>
    <property type="evidence" value="ECO:0007669"/>
    <property type="project" value="UniProtKB-SubCell"/>
</dbReference>
<dbReference type="SMART" id="SM00415">
    <property type="entry name" value="HSF"/>
    <property type="match status" value="1"/>
</dbReference>
<dbReference type="InterPro" id="IPR036388">
    <property type="entry name" value="WH-like_DNA-bd_sf"/>
</dbReference>
<evidence type="ECO:0000256" key="4">
    <source>
        <dbReference type="RuleBase" id="RU004020"/>
    </source>
</evidence>
<dbReference type="InterPro" id="IPR000232">
    <property type="entry name" value="HSF_DNA-bd"/>
</dbReference>
<dbReference type="EMBL" id="JALLPB020000571">
    <property type="protein sequence ID" value="KAL3807890.1"/>
    <property type="molecule type" value="Genomic_DNA"/>
</dbReference>
<evidence type="ECO:0000313" key="7">
    <source>
        <dbReference type="EMBL" id="KAL3807890.1"/>
    </source>
</evidence>
<evidence type="ECO:0000313" key="8">
    <source>
        <dbReference type="Proteomes" id="UP001530377"/>
    </source>
</evidence>
<gene>
    <name evidence="7" type="ORF">ACHAXA_009654</name>
</gene>
<name>A0ABD3R4U7_9STRA</name>
<keyword evidence="2" id="KW-0238">DNA-binding</keyword>
<dbReference type="PRINTS" id="PR00056">
    <property type="entry name" value="HSFDOMAIN"/>
</dbReference>
<sequence>MSTHVPSRRMDHTYRDYAYYSLENLPAALKTPSNFPSKLHHILSDPENHHIISWMPHGRAWKIHNKDLLISEVVPRYFVQSKYQSFARQLNGWGFKRLHQAGNDFNAYYHEYFLRGMPQLAVLMKRVSPNQGRTLPHLEGEPNFYDKKYTPLPPLGTTDPNQRPSLGTMGPNQFPCPPPPMAMGAGYAFPPAPPAGYYDAHPTNDFSSYHQVTYPPPPPPSFYDNPDNPHAAAYYASNMWYPSYHPCYPVPFAPPLGQYPHFYHHSPSSVYSNALTYDDVSPPGTPVDVKDDEARSSPSSPAPLPQASFSASNDTIEVQRYPLEDVEVGEDSVKPLH</sequence>
<dbReference type="GO" id="GO:0003677">
    <property type="term" value="F:DNA binding"/>
    <property type="evidence" value="ECO:0007669"/>
    <property type="project" value="UniProtKB-KW"/>
</dbReference>
<accession>A0ABD3R4U7</accession>
<dbReference type="InterPro" id="IPR036390">
    <property type="entry name" value="WH_DNA-bd_sf"/>
</dbReference>
<protein>
    <recommendedName>
        <fullName evidence="6">HSF-type DNA-binding domain-containing protein</fullName>
    </recommendedName>
</protein>
<evidence type="ECO:0000256" key="3">
    <source>
        <dbReference type="ARBA" id="ARBA00023242"/>
    </source>
</evidence>
<evidence type="ECO:0000256" key="1">
    <source>
        <dbReference type="ARBA" id="ARBA00004123"/>
    </source>
</evidence>
<dbReference type="Proteomes" id="UP001530377">
    <property type="component" value="Unassembled WGS sequence"/>
</dbReference>
<dbReference type="AlphaFoldDB" id="A0ABD3R4U7"/>
<evidence type="ECO:0000256" key="5">
    <source>
        <dbReference type="SAM" id="MobiDB-lite"/>
    </source>
</evidence>
<reference evidence="7 8" key="1">
    <citation type="submission" date="2024-10" db="EMBL/GenBank/DDBJ databases">
        <title>Updated reference genomes for cyclostephanoid diatoms.</title>
        <authorList>
            <person name="Roberts W.R."/>
            <person name="Alverson A.J."/>
        </authorList>
    </citation>
    <scope>NUCLEOTIDE SEQUENCE [LARGE SCALE GENOMIC DNA]</scope>
    <source>
        <strain evidence="7 8">AJA228-03</strain>
    </source>
</reference>
<evidence type="ECO:0000256" key="2">
    <source>
        <dbReference type="ARBA" id="ARBA00023125"/>
    </source>
</evidence>
<dbReference type="SUPFAM" id="SSF46785">
    <property type="entry name" value="Winged helix' DNA-binding domain"/>
    <property type="match status" value="1"/>
</dbReference>
<evidence type="ECO:0000259" key="6">
    <source>
        <dbReference type="SMART" id="SM00415"/>
    </source>
</evidence>
<comment type="subcellular location">
    <subcellularLocation>
        <location evidence="1">Nucleus</location>
    </subcellularLocation>
</comment>
<comment type="similarity">
    <text evidence="4">Belongs to the HSF family.</text>
</comment>
<dbReference type="PANTHER" id="PTHR10015">
    <property type="entry name" value="HEAT SHOCK TRANSCRIPTION FACTOR"/>
    <property type="match status" value="1"/>
</dbReference>
<proteinExistence type="inferred from homology"/>
<dbReference type="Pfam" id="PF00447">
    <property type="entry name" value="HSF_DNA-bind"/>
    <property type="match status" value="1"/>
</dbReference>
<feature type="domain" description="HSF-type DNA-binding" evidence="6">
    <location>
        <begin position="31"/>
        <end position="127"/>
    </location>
</feature>
<keyword evidence="8" id="KW-1185">Reference proteome</keyword>
<dbReference type="Gene3D" id="1.10.10.10">
    <property type="entry name" value="Winged helix-like DNA-binding domain superfamily/Winged helix DNA-binding domain"/>
    <property type="match status" value="1"/>
</dbReference>
<feature type="region of interest" description="Disordered" evidence="5">
    <location>
        <begin position="275"/>
        <end position="337"/>
    </location>
</feature>
<dbReference type="FunFam" id="1.10.10.10:FF:000479">
    <property type="entry name" value="Predicted protein"/>
    <property type="match status" value="1"/>
</dbReference>